<dbReference type="Proteomes" id="UP000237822">
    <property type="component" value="Unassembled WGS sequence"/>
</dbReference>
<organism evidence="1 2">
    <name type="scientific">Knoellia remsis</name>
    <dbReference type="NCBI Taxonomy" id="407159"/>
    <lineage>
        <taxon>Bacteria</taxon>
        <taxon>Bacillati</taxon>
        <taxon>Actinomycetota</taxon>
        <taxon>Actinomycetes</taxon>
        <taxon>Micrococcales</taxon>
        <taxon>Intrasporangiaceae</taxon>
        <taxon>Knoellia</taxon>
    </lineage>
</organism>
<evidence type="ECO:0000313" key="1">
    <source>
        <dbReference type="EMBL" id="PRY51628.1"/>
    </source>
</evidence>
<keyword evidence="2" id="KW-1185">Reference proteome</keyword>
<gene>
    <name evidence="1" type="ORF">BCF74_13517</name>
</gene>
<sequence length="306" mass="31294">MGGKGRGLRSLATVLAVGAAAALGGCGAGERDLPTEPALGELQSIDLCALAPEEQVATEVSDAIGRGFMRSRLGSCWFTSPGGSLWLELAPGRADLSDDVRQNNSEVAVQKVPGGQILDTAPRQSRCSSRTLVSDRGYIIEVNGGAGTSKGACDLVTGLGKVVLGNLAKGVPTISWPEGSSGTVDLCTAVEKAGVAEALGVEGVEALSANRFTCAVGEQQRVTVSFDSRVSAVKGAATRDITVGGRPALSFEDGCNLAIDLGPNATLARMIEGGRDSLDVEFTTARAAECEPLPQAVDDLVKSLAH</sequence>
<comment type="caution">
    <text evidence="1">The sequence shown here is derived from an EMBL/GenBank/DDBJ whole genome shotgun (WGS) entry which is preliminary data.</text>
</comment>
<accession>A0A2T0U1A9</accession>
<evidence type="ECO:0008006" key="3">
    <source>
        <dbReference type="Google" id="ProtNLM"/>
    </source>
</evidence>
<protein>
    <recommendedName>
        <fullName evidence="3">DUF3558 domain-containing protein</fullName>
    </recommendedName>
</protein>
<dbReference type="EMBL" id="PVTI01000035">
    <property type="protein sequence ID" value="PRY51628.1"/>
    <property type="molecule type" value="Genomic_DNA"/>
</dbReference>
<proteinExistence type="predicted"/>
<name>A0A2T0U1A9_9MICO</name>
<dbReference type="AlphaFoldDB" id="A0A2T0U1A9"/>
<dbReference type="PROSITE" id="PS51257">
    <property type="entry name" value="PROKAR_LIPOPROTEIN"/>
    <property type="match status" value="1"/>
</dbReference>
<reference evidence="1 2" key="1">
    <citation type="submission" date="2018-03" db="EMBL/GenBank/DDBJ databases">
        <title>Genomic Encyclopedia of Archaeal and Bacterial Type Strains, Phase II (KMG-II): from individual species to whole genera.</title>
        <authorList>
            <person name="Goeker M."/>
        </authorList>
    </citation>
    <scope>NUCLEOTIDE SEQUENCE [LARGE SCALE GENOMIC DNA]</scope>
    <source>
        <strain evidence="1 2">ATCC BAA-1496</strain>
    </source>
</reference>
<evidence type="ECO:0000313" key="2">
    <source>
        <dbReference type="Proteomes" id="UP000237822"/>
    </source>
</evidence>